<dbReference type="PANTHER" id="PTHR34408:SF1">
    <property type="entry name" value="GLYCOSYL HYDROLASE FAMILY 19 DOMAIN-CONTAINING PROTEIN HI_1415"/>
    <property type="match status" value="1"/>
</dbReference>
<sequence length="113" mass="13057">MRSGPGLRHDADWVVSRGYPLSVLGRKGSWLKVRDFENDRGWVLRSMVNRTPHHIVVSNVANMRRSPGTNSRIVGRAKYGDVLRTLDRRGAWIKVRHERGTTGWVARRLVWGW</sequence>
<name>A0ABP8I5N7_9BURK</name>
<gene>
    <name evidence="2" type="ORF">GCM10023165_40610</name>
</gene>
<organism evidence="2 3">
    <name type="scientific">Variovorax defluvii</name>
    <dbReference type="NCBI Taxonomy" id="913761"/>
    <lineage>
        <taxon>Bacteria</taxon>
        <taxon>Pseudomonadati</taxon>
        <taxon>Pseudomonadota</taxon>
        <taxon>Betaproteobacteria</taxon>
        <taxon>Burkholderiales</taxon>
        <taxon>Comamonadaceae</taxon>
        <taxon>Variovorax</taxon>
    </lineage>
</organism>
<accession>A0ABP8I5N7</accession>
<dbReference type="PANTHER" id="PTHR34408">
    <property type="entry name" value="FAMILY PROTEIN, PUTATIVE-RELATED"/>
    <property type="match status" value="1"/>
</dbReference>
<reference evidence="3" key="1">
    <citation type="journal article" date="2019" name="Int. J. Syst. Evol. Microbiol.">
        <title>The Global Catalogue of Microorganisms (GCM) 10K type strain sequencing project: providing services to taxonomists for standard genome sequencing and annotation.</title>
        <authorList>
            <consortium name="The Broad Institute Genomics Platform"/>
            <consortium name="The Broad Institute Genome Sequencing Center for Infectious Disease"/>
            <person name="Wu L."/>
            <person name="Ma J."/>
        </authorList>
    </citation>
    <scope>NUCLEOTIDE SEQUENCE [LARGE SCALE GENOMIC DNA]</scope>
    <source>
        <strain evidence="3">JCM 17804</strain>
    </source>
</reference>
<dbReference type="Gene3D" id="2.30.30.40">
    <property type="entry name" value="SH3 Domains"/>
    <property type="match status" value="2"/>
</dbReference>
<feature type="domain" description="SH3b" evidence="1">
    <location>
        <begin position="51"/>
        <end position="113"/>
    </location>
</feature>
<dbReference type="Pfam" id="PF08239">
    <property type="entry name" value="SH3_3"/>
    <property type="match status" value="1"/>
</dbReference>
<dbReference type="InterPro" id="IPR052354">
    <property type="entry name" value="Cell_Wall_Dynamics_Protein"/>
</dbReference>
<dbReference type="EMBL" id="BAABGJ010000076">
    <property type="protein sequence ID" value="GAA4351975.1"/>
    <property type="molecule type" value="Genomic_DNA"/>
</dbReference>
<evidence type="ECO:0000313" key="3">
    <source>
        <dbReference type="Proteomes" id="UP001500975"/>
    </source>
</evidence>
<dbReference type="Pfam" id="PF06347">
    <property type="entry name" value="SH3_4"/>
    <property type="match status" value="1"/>
</dbReference>
<protein>
    <recommendedName>
        <fullName evidence="1">SH3b domain-containing protein</fullName>
    </recommendedName>
</protein>
<dbReference type="InterPro" id="IPR003646">
    <property type="entry name" value="SH3-like_bac-type"/>
</dbReference>
<dbReference type="RefSeq" id="WP_345540198.1">
    <property type="nucleotide sequence ID" value="NZ_BAABGJ010000076.1"/>
</dbReference>
<keyword evidence="3" id="KW-1185">Reference proteome</keyword>
<dbReference type="Proteomes" id="UP001500975">
    <property type="component" value="Unassembled WGS sequence"/>
</dbReference>
<evidence type="ECO:0000313" key="2">
    <source>
        <dbReference type="EMBL" id="GAA4351975.1"/>
    </source>
</evidence>
<proteinExistence type="predicted"/>
<dbReference type="InterPro" id="IPR010466">
    <property type="entry name" value="DUF1058"/>
</dbReference>
<evidence type="ECO:0000259" key="1">
    <source>
        <dbReference type="PROSITE" id="PS51781"/>
    </source>
</evidence>
<dbReference type="SMART" id="SM00287">
    <property type="entry name" value="SH3b"/>
    <property type="match status" value="1"/>
</dbReference>
<comment type="caution">
    <text evidence="2">The sequence shown here is derived from an EMBL/GenBank/DDBJ whole genome shotgun (WGS) entry which is preliminary data.</text>
</comment>
<dbReference type="PROSITE" id="PS51781">
    <property type="entry name" value="SH3B"/>
    <property type="match status" value="1"/>
</dbReference>